<evidence type="ECO:0000313" key="5">
    <source>
        <dbReference type="Proteomes" id="UP001165584"/>
    </source>
</evidence>
<feature type="signal peptide" evidence="3">
    <location>
        <begin position="1"/>
        <end position="38"/>
    </location>
</feature>
<evidence type="ECO:0000256" key="3">
    <source>
        <dbReference type="SAM" id="SignalP"/>
    </source>
</evidence>
<reference evidence="4" key="1">
    <citation type="submission" date="2022-08" db="EMBL/GenBank/DDBJ databases">
        <authorList>
            <person name="Deng Y."/>
            <person name="Han X.-F."/>
            <person name="Zhang Y.-Q."/>
        </authorList>
    </citation>
    <scope>NUCLEOTIDE SEQUENCE</scope>
    <source>
        <strain evidence="4">CPCC 205763</strain>
    </source>
</reference>
<dbReference type="EMBL" id="JANLCM010000001">
    <property type="protein sequence ID" value="MCS5718539.1"/>
    <property type="molecule type" value="Genomic_DNA"/>
</dbReference>
<gene>
    <name evidence="4" type="ORF">N1027_10375</name>
</gene>
<dbReference type="InterPro" id="IPR015919">
    <property type="entry name" value="Cadherin-like_sf"/>
</dbReference>
<feature type="region of interest" description="Disordered" evidence="1">
    <location>
        <begin position="422"/>
        <end position="464"/>
    </location>
</feature>
<evidence type="ECO:0000313" key="4">
    <source>
        <dbReference type="EMBL" id="MCS5718539.1"/>
    </source>
</evidence>
<keyword evidence="2" id="KW-0812">Transmembrane</keyword>
<accession>A0ABT2GQP0</accession>
<feature type="chain" id="PRO_5047529729" evidence="3">
    <location>
        <begin position="39"/>
        <end position="501"/>
    </location>
</feature>
<evidence type="ECO:0000256" key="1">
    <source>
        <dbReference type="SAM" id="MobiDB-lite"/>
    </source>
</evidence>
<dbReference type="PANTHER" id="PTHR40274">
    <property type="entry name" value="VIRGINIAMYCIN B LYASE"/>
    <property type="match status" value="1"/>
</dbReference>
<organism evidence="4 5">
    <name type="scientific">Herbiconiux aconitum</name>
    <dbReference type="NCBI Taxonomy" id="2970913"/>
    <lineage>
        <taxon>Bacteria</taxon>
        <taxon>Bacillati</taxon>
        <taxon>Actinomycetota</taxon>
        <taxon>Actinomycetes</taxon>
        <taxon>Micrococcales</taxon>
        <taxon>Microbacteriaceae</taxon>
        <taxon>Herbiconiux</taxon>
    </lineage>
</organism>
<dbReference type="SUPFAM" id="SSF49313">
    <property type="entry name" value="Cadherin-like"/>
    <property type="match status" value="1"/>
</dbReference>
<dbReference type="SUPFAM" id="SSF101898">
    <property type="entry name" value="NHL repeat"/>
    <property type="match status" value="1"/>
</dbReference>
<dbReference type="PROSITE" id="PS00430">
    <property type="entry name" value="TONB_DEPENDENT_REC_1"/>
    <property type="match status" value="1"/>
</dbReference>
<sequence>MRHIRYISRWGFMRISRLAILPLAAGLTFGGVAGNAAAAPVVTDVLATLLPGSVPNTVVVDGASNVYTLNPPSRTISKISFDGTLTPAWASFPAGTAPSEIVTTTDGTVYTANLGTATISRVMPDGTVTPIYASLAPLSQPVGLAIANDGTLFTANQASNSISRVSPTGIVTASFALLTAGSKPFDIVVTPTGDLYTLNLNNSVSKVSSAGMVTPAFATLAAGVNPVNLMVSSTGHVFVLEQMTNQIEEFDTTGARVRTIPLPTQPGQIAMDAQDNLFVSLRGTKTIGFIPNGGSLVPSIATLNPGADYGPLAITTTNTVYAVGLSQPIVSRISLGAKITSAPVSGKVESGKPFSATVTASGYEPMAFSLTGTVPPGVSINRATGVISGPSTTVGTYRFSVLASNMFGASSTQEATLTVTAAPVPTPTPTGTASPGPGPGPASGAGSGSAGSESNGGGRAAGASGSLANTGATFLLPGTLALLLSAAGVVGLVTERRRRHA</sequence>
<dbReference type="InterPro" id="IPR015943">
    <property type="entry name" value="WD40/YVTN_repeat-like_dom_sf"/>
</dbReference>
<dbReference type="InterPro" id="IPR013783">
    <property type="entry name" value="Ig-like_fold"/>
</dbReference>
<dbReference type="Gene3D" id="2.60.40.10">
    <property type="entry name" value="Immunoglobulins"/>
    <property type="match status" value="1"/>
</dbReference>
<keyword evidence="2" id="KW-0472">Membrane</keyword>
<comment type="caution">
    <text evidence="4">The sequence shown here is derived from an EMBL/GenBank/DDBJ whole genome shotgun (WGS) entry which is preliminary data.</text>
</comment>
<feature type="compositionally biased region" description="Low complexity" evidence="1">
    <location>
        <begin position="422"/>
        <end position="435"/>
    </location>
</feature>
<keyword evidence="3" id="KW-0732">Signal</keyword>
<dbReference type="Pfam" id="PF24684">
    <property type="entry name" value="Vgb_lyase"/>
    <property type="match status" value="1"/>
</dbReference>
<feature type="transmembrane region" description="Helical" evidence="2">
    <location>
        <begin position="474"/>
        <end position="493"/>
    </location>
</feature>
<dbReference type="Proteomes" id="UP001165584">
    <property type="component" value="Unassembled WGS sequence"/>
</dbReference>
<keyword evidence="2" id="KW-1133">Transmembrane helix</keyword>
<feature type="compositionally biased region" description="Gly residues" evidence="1">
    <location>
        <begin position="441"/>
        <end position="460"/>
    </location>
</feature>
<dbReference type="RefSeq" id="WP_259507496.1">
    <property type="nucleotide sequence ID" value="NZ_JANLCM010000001.1"/>
</dbReference>
<proteinExistence type="predicted"/>
<dbReference type="InterPro" id="IPR051344">
    <property type="entry name" value="Vgb"/>
</dbReference>
<dbReference type="Pfam" id="PF05345">
    <property type="entry name" value="He_PIG"/>
    <property type="match status" value="1"/>
</dbReference>
<dbReference type="InterPro" id="IPR010916">
    <property type="entry name" value="TonB_box_CS"/>
</dbReference>
<dbReference type="PANTHER" id="PTHR40274:SF3">
    <property type="entry name" value="VIRGINIAMYCIN B LYASE"/>
    <property type="match status" value="1"/>
</dbReference>
<protein>
    <submittedName>
        <fullName evidence="4">Ig domain-containing protein</fullName>
    </submittedName>
</protein>
<keyword evidence="5" id="KW-1185">Reference proteome</keyword>
<name>A0ABT2GQP0_9MICO</name>
<evidence type="ECO:0000256" key="2">
    <source>
        <dbReference type="SAM" id="Phobius"/>
    </source>
</evidence>
<dbReference type="Gene3D" id="2.130.10.10">
    <property type="entry name" value="YVTN repeat-like/Quinoprotein amine dehydrogenase"/>
    <property type="match status" value="1"/>
</dbReference>